<accession>A0A9Q4KQC0</accession>
<dbReference type="RefSeq" id="WP_274925220.1">
    <property type="nucleotide sequence ID" value="NZ_JAKELO010000002.1"/>
</dbReference>
<reference evidence="5" key="1">
    <citation type="submission" date="2022-01" db="EMBL/GenBank/DDBJ databases">
        <title>Draft genome of Methanogenium marinum DSM 15558.</title>
        <authorList>
            <person name="Chen S.-C."/>
            <person name="You Y.-T."/>
        </authorList>
    </citation>
    <scope>NUCLEOTIDE SEQUENCE</scope>
    <source>
        <strain evidence="5">DSM 15558</strain>
    </source>
</reference>
<dbReference type="PANTHER" id="PTHR30302:SF1">
    <property type="entry name" value="HYDROGENASE 2 MATURATION PROTEASE"/>
    <property type="match status" value="1"/>
</dbReference>
<proteinExistence type="inferred from homology"/>
<keyword evidence="2 5" id="KW-0645">Protease</keyword>
<dbReference type="Proteomes" id="UP001143747">
    <property type="component" value="Unassembled WGS sequence"/>
</dbReference>
<gene>
    <name evidence="5" type="ORF">L0665_08270</name>
</gene>
<dbReference type="PANTHER" id="PTHR30302">
    <property type="entry name" value="HYDROGENASE 1 MATURATION PROTEASE"/>
    <property type="match status" value="1"/>
</dbReference>
<evidence type="ECO:0000256" key="4">
    <source>
        <dbReference type="ARBA" id="ARBA00022801"/>
    </source>
</evidence>
<evidence type="ECO:0000256" key="3">
    <source>
        <dbReference type="ARBA" id="ARBA00022750"/>
    </source>
</evidence>
<dbReference type="InterPro" id="IPR000671">
    <property type="entry name" value="Peptidase_A31"/>
</dbReference>
<dbReference type="EMBL" id="JAKELO010000002">
    <property type="protein sequence ID" value="MDE4908598.1"/>
    <property type="molecule type" value="Genomic_DNA"/>
</dbReference>
<keyword evidence="3" id="KW-0064">Aspartyl protease</keyword>
<evidence type="ECO:0000256" key="2">
    <source>
        <dbReference type="ARBA" id="ARBA00022670"/>
    </source>
</evidence>
<dbReference type="NCBIfam" id="TIGR00072">
    <property type="entry name" value="hydrog_prot"/>
    <property type="match status" value="1"/>
</dbReference>
<evidence type="ECO:0000313" key="5">
    <source>
        <dbReference type="EMBL" id="MDE4908598.1"/>
    </source>
</evidence>
<name>A0A9Q4KQC0_9EURY</name>
<sequence length="189" mass="20643">MLDWYARQMIVGVGNPLYTDDGFGPAVVSEIKKLSLPDNGDLKVLDVGLAGPHFLFTMVAEAEQPVEKMVIVDILDFGGNPGQMTKVSPDFLANEETGRYLDPHSWGGFKDPLTELSKRTEVIILGCQPASIAISDIDNESEDVDYWLTEQVTMAIPKAVQMALAEVGVEYGTTIKSEENLHGEQTGKI</sequence>
<keyword evidence="4" id="KW-0378">Hydrolase</keyword>
<dbReference type="SUPFAM" id="SSF53163">
    <property type="entry name" value="HybD-like"/>
    <property type="match status" value="1"/>
</dbReference>
<comment type="similarity">
    <text evidence="1">Belongs to the peptidase A31 family.</text>
</comment>
<dbReference type="GO" id="GO:0008047">
    <property type="term" value="F:enzyme activator activity"/>
    <property type="evidence" value="ECO:0007669"/>
    <property type="project" value="InterPro"/>
</dbReference>
<dbReference type="GO" id="GO:0004190">
    <property type="term" value="F:aspartic-type endopeptidase activity"/>
    <property type="evidence" value="ECO:0007669"/>
    <property type="project" value="UniProtKB-KW"/>
</dbReference>
<dbReference type="InterPro" id="IPR023430">
    <property type="entry name" value="Pept_HybD-like_dom_sf"/>
</dbReference>
<evidence type="ECO:0000313" key="6">
    <source>
        <dbReference type="Proteomes" id="UP001143747"/>
    </source>
</evidence>
<dbReference type="Gene3D" id="3.40.50.1450">
    <property type="entry name" value="HybD-like"/>
    <property type="match status" value="1"/>
</dbReference>
<keyword evidence="6" id="KW-1185">Reference proteome</keyword>
<dbReference type="Pfam" id="PF01750">
    <property type="entry name" value="HycI"/>
    <property type="match status" value="1"/>
</dbReference>
<evidence type="ECO:0000256" key="1">
    <source>
        <dbReference type="ARBA" id="ARBA00006814"/>
    </source>
</evidence>
<protein>
    <submittedName>
        <fullName evidence="5">Hydrogenase maturation protease</fullName>
    </submittedName>
</protein>
<dbReference type="AlphaFoldDB" id="A0A9Q4KQC0"/>
<organism evidence="5 6">
    <name type="scientific">Methanogenium marinum</name>
    <dbReference type="NCBI Taxonomy" id="348610"/>
    <lineage>
        <taxon>Archaea</taxon>
        <taxon>Methanobacteriati</taxon>
        <taxon>Methanobacteriota</taxon>
        <taxon>Stenosarchaea group</taxon>
        <taxon>Methanomicrobia</taxon>
        <taxon>Methanomicrobiales</taxon>
        <taxon>Methanomicrobiaceae</taxon>
        <taxon>Methanogenium</taxon>
    </lineage>
</organism>
<comment type="caution">
    <text evidence="5">The sequence shown here is derived from an EMBL/GenBank/DDBJ whole genome shotgun (WGS) entry which is preliminary data.</text>
</comment>
<dbReference type="GO" id="GO:0016485">
    <property type="term" value="P:protein processing"/>
    <property type="evidence" value="ECO:0007669"/>
    <property type="project" value="TreeGrafter"/>
</dbReference>
<dbReference type="PRINTS" id="PR00446">
    <property type="entry name" value="HYDRGNUPTAKE"/>
</dbReference>